<name>A0ABW0S7T1_9RHOB</name>
<protein>
    <submittedName>
        <fullName evidence="1">Squalene/phytoene synthase family protein</fullName>
    </submittedName>
</protein>
<dbReference type="SUPFAM" id="SSF48576">
    <property type="entry name" value="Terpenoid synthases"/>
    <property type="match status" value="1"/>
</dbReference>
<dbReference type="Gene3D" id="1.10.600.10">
    <property type="entry name" value="Farnesyl Diphosphate Synthase"/>
    <property type="match status" value="1"/>
</dbReference>
<proteinExistence type="predicted"/>
<evidence type="ECO:0000313" key="2">
    <source>
        <dbReference type="Proteomes" id="UP001596056"/>
    </source>
</evidence>
<dbReference type="Pfam" id="PF00494">
    <property type="entry name" value="SQS_PSY"/>
    <property type="match status" value="1"/>
</dbReference>
<reference evidence="2" key="1">
    <citation type="journal article" date="2019" name="Int. J. Syst. Evol. Microbiol.">
        <title>The Global Catalogue of Microorganisms (GCM) 10K type strain sequencing project: providing services to taxonomists for standard genome sequencing and annotation.</title>
        <authorList>
            <consortium name="The Broad Institute Genomics Platform"/>
            <consortium name="The Broad Institute Genome Sequencing Center for Infectious Disease"/>
            <person name="Wu L."/>
            <person name="Ma J."/>
        </authorList>
    </citation>
    <scope>NUCLEOTIDE SEQUENCE [LARGE SCALE GENOMIC DNA]</scope>
    <source>
        <strain evidence="2">KACC 11588</strain>
    </source>
</reference>
<accession>A0ABW0S7T1</accession>
<dbReference type="InterPro" id="IPR008949">
    <property type="entry name" value="Isoprenoid_synthase_dom_sf"/>
</dbReference>
<sequence>MSLEACAALVERGDPDRFRVAMAAPPPAREILFPLYAFNLEIARAPWATREPMLAEMRLQWWRDQVAACAAGMLPPPHEVLTPLGQLLRESRLDPAPLDALIETRRRDIEAEPFLADDLRTYLEGTAGNLLWAGAKALGSPEPTRPAALQAGFASGLASWLLALPELSARNRGLADETPATIRALATDALAALAKARRTRFGPGTPALRAATLAAPVLRAARHDPDAALQGRLAPPEGPKRLRLLWATLRGGW</sequence>
<dbReference type="EMBL" id="JBHSNA010000001">
    <property type="protein sequence ID" value="MFC5564954.1"/>
    <property type="molecule type" value="Genomic_DNA"/>
</dbReference>
<gene>
    <name evidence="1" type="ORF">ACFPOC_00780</name>
</gene>
<comment type="caution">
    <text evidence="1">The sequence shown here is derived from an EMBL/GenBank/DDBJ whole genome shotgun (WGS) entry which is preliminary data.</text>
</comment>
<dbReference type="Proteomes" id="UP001596056">
    <property type="component" value="Unassembled WGS sequence"/>
</dbReference>
<organism evidence="1 2">
    <name type="scientific">Rubellimicrobium aerolatum</name>
    <dbReference type="NCBI Taxonomy" id="490979"/>
    <lineage>
        <taxon>Bacteria</taxon>
        <taxon>Pseudomonadati</taxon>
        <taxon>Pseudomonadota</taxon>
        <taxon>Alphaproteobacteria</taxon>
        <taxon>Rhodobacterales</taxon>
        <taxon>Roseobacteraceae</taxon>
        <taxon>Rubellimicrobium</taxon>
    </lineage>
</organism>
<dbReference type="InterPro" id="IPR002060">
    <property type="entry name" value="Squ/phyt_synthse"/>
</dbReference>
<keyword evidence="2" id="KW-1185">Reference proteome</keyword>
<dbReference type="RefSeq" id="WP_209837159.1">
    <property type="nucleotide sequence ID" value="NZ_JAGGJP010000001.1"/>
</dbReference>
<evidence type="ECO:0000313" key="1">
    <source>
        <dbReference type="EMBL" id="MFC5564954.1"/>
    </source>
</evidence>